<protein>
    <submittedName>
        <fullName evidence="1">Uncharacterized protein</fullName>
    </submittedName>
</protein>
<organism evidence="1 2">
    <name type="scientific">Trifolium medium</name>
    <dbReference type="NCBI Taxonomy" id="97028"/>
    <lineage>
        <taxon>Eukaryota</taxon>
        <taxon>Viridiplantae</taxon>
        <taxon>Streptophyta</taxon>
        <taxon>Embryophyta</taxon>
        <taxon>Tracheophyta</taxon>
        <taxon>Spermatophyta</taxon>
        <taxon>Magnoliopsida</taxon>
        <taxon>eudicotyledons</taxon>
        <taxon>Gunneridae</taxon>
        <taxon>Pentapetalae</taxon>
        <taxon>rosids</taxon>
        <taxon>fabids</taxon>
        <taxon>Fabales</taxon>
        <taxon>Fabaceae</taxon>
        <taxon>Papilionoideae</taxon>
        <taxon>50 kb inversion clade</taxon>
        <taxon>NPAAA clade</taxon>
        <taxon>Hologalegina</taxon>
        <taxon>IRL clade</taxon>
        <taxon>Trifolieae</taxon>
        <taxon>Trifolium</taxon>
    </lineage>
</organism>
<proteinExistence type="predicted"/>
<comment type="caution">
    <text evidence="1">The sequence shown here is derived from an EMBL/GenBank/DDBJ whole genome shotgun (WGS) entry which is preliminary data.</text>
</comment>
<sequence length="31" mass="3135">EGSADKGKMIEEVAVMLRLEDAAESSGASGP</sequence>
<reference evidence="1 2" key="1">
    <citation type="journal article" date="2018" name="Front. Plant Sci.">
        <title>Red Clover (Trifolium pratense) and Zigzag Clover (T. medium) - A Picture of Genomic Similarities and Differences.</title>
        <authorList>
            <person name="Dluhosova J."/>
            <person name="Istvanek J."/>
            <person name="Nedelnik J."/>
            <person name="Repkova J."/>
        </authorList>
    </citation>
    <scope>NUCLEOTIDE SEQUENCE [LARGE SCALE GENOMIC DNA]</scope>
    <source>
        <strain evidence="2">cv. 10/8</strain>
        <tissue evidence="1">Leaf</tissue>
    </source>
</reference>
<evidence type="ECO:0000313" key="2">
    <source>
        <dbReference type="Proteomes" id="UP000265520"/>
    </source>
</evidence>
<evidence type="ECO:0000313" key="1">
    <source>
        <dbReference type="EMBL" id="MCI06766.1"/>
    </source>
</evidence>
<accession>A0A392P6A2</accession>
<keyword evidence="2" id="KW-1185">Reference proteome</keyword>
<dbReference type="Proteomes" id="UP000265520">
    <property type="component" value="Unassembled WGS sequence"/>
</dbReference>
<dbReference type="AlphaFoldDB" id="A0A392P6A2"/>
<name>A0A392P6A2_9FABA</name>
<feature type="non-terminal residue" evidence="1">
    <location>
        <position position="1"/>
    </location>
</feature>
<dbReference type="EMBL" id="LXQA010062961">
    <property type="protein sequence ID" value="MCI06766.1"/>
    <property type="molecule type" value="Genomic_DNA"/>
</dbReference>